<evidence type="ECO:0000256" key="5">
    <source>
        <dbReference type="ARBA" id="ARBA00022963"/>
    </source>
</evidence>
<comment type="catalytic activity">
    <reaction evidence="1">
        <text>a 1,2-diacyl-sn-glycero-3-phosphocholine + H2O = a 1,2-diacyl-sn-glycero-3-phosphate + choline + H(+)</text>
        <dbReference type="Rhea" id="RHEA:14445"/>
        <dbReference type="ChEBI" id="CHEBI:15354"/>
        <dbReference type="ChEBI" id="CHEBI:15377"/>
        <dbReference type="ChEBI" id="CHEBI:15378"/>
        <dbReference type="ChEBI" id="CHEBI:57643"/>
        <dbReference type="ChEBI" id="CHEBI:58608"/>
        <dbReference type="EC" id="3.1.4.4"/>
    </reaction>
</comment>
<evidence type="ECO:0000256" key="6">
    <source>
        <dbReference type="ARBA" id="ARBA00023098"/>
    </source>
</evidence>
<dbReference type="SUPFAM" id="SSF56024">
    <property type="entry name" value="Phospholipase D/nuclease"/>
    <property type="match status" value="1"/>
</dbReference>
<dbReference type="PANTHER" id="PTHR43856">
    <property type="entry name" value="CARDIOLIPIN HYDROLASE"/>
    <property type="match status" value="1"/>
</dbReference>
<dbReference type="AlphaFoldDB" id="A0A3A8MX94"/>
<sequence>MRPSTWARRTRWPCARRSWRWGWDSSSNSSGPGACRWRRGRMRAEWFEPMVRSWSAQVRWEPPELAQAAKLLMELSRAHGGAIAEDEALSEEEARAFALRRAGEVLQRRVNHYARAVEEGAARPRFSAPSRESGSRGPALPFVTPCQWKEALDVNEASAEELEALPGLGRVLAARIVDHRREHGPFLAVEELVRVEGLGAQGVEQLRARVTVGGPRPVFRSEALEAFVREPSFERYVQWMARGEGSFLWRLGQGGGPAKQVLVELEDCLRDVREHPYGVARRLGFTRASAVRAERERRERAHLLDESTTGPARAGVLLRHGAYPEFVAKVLAGAEHSVRLVLFFFRYVDARYPTQALLQQLIAAHERGVDVQVILDRDAEGDVYNSRLINLPAYQALKAKQVPVRYDTVARLTHSKGLLVDGRHLVMGSHNWTLSAFTRYDETSVYLDSEELGTRFDARFQALWKDAARGESTRSRAADAPEATLRPG</sequence>
<evidence type="ECO:0000313" key="10">
    <source>
        <dbReference type="Proteomes" id="UP000273405"/>
    </source>
</evidence>
<dbReference type="InterPro" id="IPR051406">
    <property type="entry name" value="PLD_domain"/>
</dbReference>
<dbReference type="Gene3D" id="1.10.150.280">
    <property type="entry name" value="AF1531-like domain"/>
    <property type="match status" value="1"/>
</dbReference>
<feature type="region of interest" description="Disordered" evidence="7">
    <location>
        <begin position="468"/>
        <end position="488"/>
    </location>
</feature>
<name>A0A3A8MX94_9BACT</name>
<dbReference type="SMART" id="SM00278">
    <property type="entry name" value="HhH1"/>
    <property type="match status" value="2"/>
</dbReference>
<protein>
    <recommendedName>
        <fullName evidence="3">phospholipase D</fullName>
        <ecNumber evidence="3">3.1.4.4</ecNumber>
    </recommendedName>
</protein>
<evidence type="ECO:0000256" key="3">
    <source>
        <dbReference type="ARBA" id="ARBA00012027"/>
    </source>
</evidence>
<dbReference type="InterPro" id="IPR003583">
    <property type="entry name" value="Hlx-hairpin-Hlx_DNA-bd_motif"/>
</dbReference>
<evidence type="ECO:0000256" key="7">
    <source>
        <dbReference type="SAM" id="MobiDB-lite"/>
    </source>
</evidence>
<accession>A0A3A8MX94</accession>
<dbReference type="GO" id="GO:0006793">
    <property type="term" value="P:phosphorus metabolic process"/>
    <property type="evidence" value="ECO:0007669"/>
    <property type="project" value="UniProtKB-ARBA"/>
</dbReference>
<dbReference type="InterPro" id="IPR025202">
    <property type="entry name" value="PLD-like_dom"/>
</dbReference>
<organism evidence="9 10">
    <name type="scientific">Corallococcus sicarius</name>
    <dbReference type="NCBI Taxonomy" id="2316726"/>
    <lineage>
        <taxon>Bacteria</taxon>
        <taxon>Pseudomonadati</taxon>
        <taxon>Myxococcota</taxon>
        <taxon>Myxococcia</taxon>
        <taxon>Myxococcales</taxon>
        <taxon>Cystobacterineae</taxon>
        <taxon>Myxococcaceae</taxon>
        <taxon>Corallococcus</taxon>
    </lineage>
</organism>
<gene>
    <name evidence="9" type="ORF">D7X12_31605</name>
</gene>
<dbReference type="InterPro" id="IPR010994">
    <property type="entry name" value="RuvA_2-like"/>
</dbReference>
<dbReference type="Proteomes" id="UP000273405">
    <property type="component" value="Unassembled WGS sequence"/>
</dbReference>
<evidence type="ECO:0000256" key="4">
    <source>
        <dbReference type="ARBA" id="ARBA00022801"/>
    </source>
</evidence>
<dbReference type="GO" id="GO:0016042">
    <property type="term" value="P:lipid catabolic process"/>
    <property type="evidence" value="ECO:0007669"/>
    <property type="project" value="UniProtKB-KW"/>
</dbReference>
<dbReference type="GO" id="GO:0003677">
    <property type="term" value="F:DNA binding"/>
    <property type="evidence" value="ECO:0007669"/>
    <property type="project" value="InterPro"/>
</dbReference>
<dbReference type="GO" id="GO:0016891">
    <property type="term" value="F:RNA endonuclease activity producing 5'-phosphomonoesters, hydrolytic mechanism"/>
    <property type="evidence" value="ECO:0007669"/>
    <property type="project" value="TreeGrafter"/>
</dbReference>
<dbReference type="GO" id="GO:0006281">
    <property type="term" value="P:DNA repair"/>
    <property type="evidence" value="ECO:0007669"/>
    <property type="project" value="InterPro"/>
</dbReference>
<dbReference type="InterPro" id="IPR001736">
    <property type="entry name" value="PLipase_D/transphosphatidylase"/>
</dbReference>
<dbReference type="Pfam" id="PF12836">
    <property type="entry name" value="HHH_3"/>
    <property type="match status" value="1"/>
</dbReference>
<keyword evidence="10" id="KW-1185">Reference proteome</keyword>
<evidence type="ECO:0000313" key="9">
    <source>
        <dbReference type="EMBL" id="RKH36887.1"/>
    </source>
</evidence>
<comment type="similarity">
    <text evidence="2">Belongs to the phospholipase D family.</text>
</comment>
<keyword evidence="4" id="KW-0378">Hydrolase</keyword>
<keyword evidence="5" id="KW-0442">Lipid degradation</keyword>
<dbReference type="PROSITE" id="PS50035">
    <property type="entry name" value="PLD"/>
    <property type="match status" value="1"/>
</dbReference>
<reference evidence="10" key="1">
    <citation type="submission" date="2018-09" db="EMBL/GenBank/DDBJ databases">
        <authorList>
            <person name="Livingstone P.G."/>
            <person name="Whitworth D.E."/>
        </authorList>
    </citation>
    <scope>NUCLEOTIDE SEQUENCE [LARGE SCALE GENOMIC DNA]</scope>
    <source>
        <strain evidence="10">CA040B</strain>
    </source>
</reference>
<dbReference type="GO" id="GO:0004630">
    <property type="term" value="F:phospholipase D activity"/>
    <property type="evidence" value="ECO:0007669"/>
    <property type="project" value="UniProtKB-EC"/>
</dbReference>
<feature type="compositionally biased region" description="Basic and acidic residues" evidence="7">
    <location>
        <begin position="468"/>
        <end position="479"/>
    </location>
</feature>
<keyword evidence="6" id="KW-0443">Lipid metabolism</keyword>
<dbReference type="SUPFAM" id="SSF47781">
    <property type="entry name" value="RuvA domain 2-like"/>
    <property type="match status" value="1"/>
</dbReference>
<evidence type="ECO:0000259" key="8">
    <source>
        <dbReference type="PROSITE" id="PS50035"/>
    </source>
</evidence>
<dbReference type="EC" id="3.1.4.4" evidence="3"/>
<dbReference type="PANTHER" id="PTHR43856:SF1">
    <property type="entry name" value="MITOCHONDRIAL CARDIOLIPIN HYDROLASE"/>
    <property type="match status" value="1"/>
</dbReference>
<evidence type="ECO:0000256" key="1">
    <source>
        <dbReference type="ARBA" id="ARBA00000798"/>
    </source>
</evidence>
<feature type="domain" description="PLD phosphodiesterase" evidence="8">
    <location>
        <begin position="409"/>
        <end position="436"/>
    </location>
</feature>
<evidence type="ECO:0000256" key="2">
    <source>
        <dbReference type="ARBA" id="ARBA00008664"/>
    </source>
</evidence>
<comment type="caution">
    <text evidence="9">The sequence shown here is derived from an EMBL/GenBank/DDBJ whole genome shotgun (WGS) entry which is preliminary data.</text>
</comment>
<dbReference type="EMBL" id="RAWG01000274">
    <property type="protein sequence ID" value="RKH36887.1"/>
    <property type="molecule type" value="Genomic_DNA"/>
</dbReference>
<dbReference type="Pfam" id="PF13091">
    <property type="entry name" value="PLDc_2"/>
    <property type="match status" value="1"/>
</dbReference>
<dbReference type="Gene3D" id="3.30.870.10">
    <property type="entry name" value="Endonuclease Chain A"/>
    <property type="match status" value="1"/>
</dbReference>
<proteinExistence type="inferred from homology"/>